<reference evidence="1" key="1">
    <citation type="submission" date="2024-06" db="EMBL/GenBank/DDBJ databases">
        <title>Complete genome of Salinicola endophyticus HNIBRBA4755.</title>
        <authorList>
            <person name="Shin S.Y."/>
            <person name="Kang H."/>
            <person name="Song J."/>
        </authorList>
    </citation>
    <scope>NUCLEOTIDE SEQUENCE</scope>
    <source>
        <strain evidence="1">HNIBRBA4755</strain>
    </source>
</reference>
<proteinExistence type="predicted"/>
<gene>
    <name evidence="1" type="ORF">ABV408_17370</name>
</gene>
<dbReference type="Gene3D" id="3.20.20.370">
    <property type="entry name" value="Glycoside hydrolase/deacetylase"/>
    <property type="match status" value="1"/>
</dbReference>
<organism evidence="1">
    <name type="scientific">Salinicola endophyticus</name>
    <dbReference type="NCBI Taxonomy" id="1949083"/>
    <lineage>
        <taxon>Bacteria</taxon>
        <taxon>Pseudomonadati</taxon>
        <taxon>Pseudomonadota</taxon>
        <taxon>Gammaproteobacteria</taxon>
        <taxon>Oceanospirillales</taxon>
        <taxon>Halomonadaceae</taxon>
        <taxon>Salinicola</taxon>
    </lineage>
</organism>
<dbReference type="GO" id="GO:0005975">
    <property type="term" value="P:carbohydrate metabolic process"/>
    <property type="evidence" value="ECO:0007669"/>
    <property type="project" value="InterPro"/>
</dbReference>
<accession>A0AB74U5V1</accession>
<dbReference type="SUPFAM" id="SSF88713">
    <property type="entry name" value="Glycoside hydrolase/deacetylase"/>
    <property type="match status" value="1"/>
</dbReference>
<dbReference type="RefSeq" id="WP_353980143.1">
    <property type="nucleotide sequence ID" value="NZ_CP159578.1"/>
</dbReference>
<dbReference type="EMBL" id="CP159578">
    <property type="protein sequence ID" value="XCJ79194.1"/>
    <property type="molecule type" value="Genomic_DNA"/>
</dbReference>
<evidence type="ECO:0000313" key="1">
    <source>
        <dbReference type="EMBL" id="XCJ79194.1"/>
    </source>
</evidence>
<dbReference type="AlphaFoldDB" id="A0AB74U5V1"/>
<protein>
    <submittedName>
        <fullName evidence="1">Polysaccharide deacetylase family protein</fullName>
    </submittedName>
</protein>
<name>A0AB74U5V1_9GAMM</name>
<sequence>MPRLDRPQDVVQRLRGHWRRNLSEPLWGRSAILALNRVLDSEDEARLPHRRDTCLGPESLAHLIATLTESAQIVSLESALQLHHDQLPRIALTIDGGWRDVATRLHPLLEKLAFPASVFLPDPMVRQPWMPDRTLIAEALWHDESARGRVATRLSELDLPGAPRGGQDERKSQAIEDYLQTQQKAKAPRLKEIAQTLWQEELAGRHQLEPALDAFSVRRLDQAGLLRFGQLTDVAALAASTDARRALQTGQQRLSRLCREPLSIRACTDPGDIETLDRFTRLDADARWLTRTPGWLEPGSDTRRLPRFVIGQPLASSAGRLFDWLLGHLPH</sequence>
<dbReference type="InterPro" id="IPR011330">
    <property type="entry name" value="Glyco_hydro/deAcase_b/a-brl"/>
</dbReference>